<dbReference type="InterPro" id="IPR005151">
    <property type="entry name" value="Tail-specific_protease"/>
</dbReference>
<dbReference type="SMART" id="SM00245">
    <property type="entry name" value="TSPc"/>
    <property type="match status" value="1"/>
</dbReference>
<evidence type="ECO:0000313" key="3">
    <source>
        <dbReference type="Proteomes" id="UP001595533"/>
    </source>
</evidence>
<dbReference type="Proteomes" id="UP001595533">
    <property type="component" value="Unassembled WGS sequence"/>
</dbReference>
<dbReference type="CDD" id="cd07563">
    <property type="entry name" value="Peptidase_S41_IRBP"/>
    <property type="match status" value="1"/>
</dbReference>
<dbReference type="Pfam" id="PF03572">
    <property type="entry name" value="Peptidase_S41"/>
    <property type="match status" value="1"/>
</dbReference>
<organism evidence="2 3">
    <name type="scientific">Marinicella sediminis</name>
    <dbReference type="NCBI Taxonomy" id="1792834"/>
    <lineage>
        <taxon>Bacteria</taxon>
        <taxon>Pseudomonadati</taxon>
        <taxon>Pseudomonadota</taxon>
        <taxon>Gammaproteobacteria</taxon>
        <taxon>Lysobacterales</taxon>
        <taxon>Marinicellaceae</taxon>
        <taxon>Marinicella</taxon>
    </lineage>
</organism>
<name>A0ABV7JFG2_9GAMM</name>
<dbReference type="SUPFAM" id="SSF52096">
    <property type="entry name" value="ClpP/crotonase"/>
    <property type="match status" value="1"/>
</dbReference>
<gene>
    <name evidence="2" type="ORF">ACFODZ_11380</name>
</gene>
<proteinExistence type="predicted"/>
<dbReference type="PANTHER" id="PTHR11261:SF3">
    <property type="entry name" value="RETINOL-BINDING PROTEIN 3"/>
    <property type="match status" value="1"/>
</dbReference>
<dbReference type="EMBL" id="JBHRTS010000005">
    <property type="protein sequence ID" value="MFC3194841.1"/>
    <property type="molecule type" value="Genomic_DNA"/>
</dbReference>
<dbReference type="InterPro" id="IPR029045">
    <property type="entry name" value="ClpP/crotonase-like_dom_sf"/>
</dbReference>
<keyword evidence="2" id="KW-0378">Hydrolase</keyword>
<reference evidence="3" key="1">
    <citation type="journal article" date="2019" name="Int. J. Syst. Evol. Microbiol.">
        <title>The Global Catalogue of Microorganisms (GCM) 10K type strain sequencing project: providing services to taxonomists for standard genome sequencing and annotation.</title>
        <authorList>
            <consortium name="The Broad Institute Genomics Platform"/>
            <consortium name="The Broad Institute Genome Sequencing Center for Infectious Disease"/>
            <person name="Wu L."/>
            <person name="Ma J."/>
        </authorList>
    </citation>
    <scope>NUCLEOTIDE SEQUENCE [LARGE SCALE GENOMIC DNA]</scope>
    <source>
        <strain evidence="3">KCTC 42953</strain>
    </source>
</reference>
<feature type="domain" description="Tail specific protease" evidence="1">
    <location>
        <begin position="99"/>
        <end position="312"/>
    </location>
</feature>
<sequence>MKKWVAVTAFIVYMSKSWSGVDAQQLSKAEIDQVIGSVAQILESRYVYPEKGRKIANVLNKNHRRGVYDDITDELQLVEQIQGDMLAVVNDSHLMFDYNPEHAAQLLKDAENPTHSWEIKSQSPGMERFNYGFQSVKILDGNIGYLKLDVFYDTEDASEVAVAAMNFLGRTDAIIVDLRQNGGGSWKMIQLISSYLFDSTPVHLGGFYWRPEDKQTQHWTLPHVPGNRNPDAEVFILTSANTHSAAEEFSYNLKHLKRARVIGESTMGGAHPGEFVPIGNQFVLLVPHGRSVNPVTGTNWEGTGVQPDTQVTASEALEVAKLEALQRLSEKFPGSHGDLHRWFLVSQQARLNPVSLSQATLQSYAGTYGPRTLVAQNGQLYYQRAGGSKLLLNALAEDLFELDVDHSFRMKIIRNDGQAVAVQGLFDNGYTDQFPRSD</sequence>
<comment type="caution">
    <text evidence="2">The sequence shown here is derived from an EMBL/GenBank/DDBJ whole genome shotgun (WGS) entry which is preliminary data.</text>
</comment>
<accession>A0ABV7JFG2</accession>
<dbReference type="Gene3D" id="3.90.226.10">
    <property type="entry name" value="2-enoyl-CoA Hydratase, Chain A, domain 1"/>
    <property type="match status" value="1"/>
</dbReference>
<evidence type="ECO:0000259" key="1">
    <source>
        <dbReference type="SMART" id="SM00245"/>
    </source>
</evidence>
<dbReference type="Gene3D" id="3.30.750.44">
    <property type="match status" value="1"/>
</dbReference>
<dbReference type="Pfam" id="PF11918">
    <property type="entry name" value="Peptidase_S41_N"/>
    <property type="match status" value="1"/>
</dbReference>
<evidence type="ECO:0000313" key="2">
    <source>
        <dbReference type="EMBL" id="MFC3194841.1"/>
    </source>
</evidence>
<dbReference type="PANTHER" id="PTHR11261">
    <property type="entry name" value="INTERPHOTORECEPTOR RETINOID-BINDING PROTEIN"/>
    <property type="match status" value="1"/>
</dbReference>
<protein>
    <submittedName>
        <fullName evidence="2">S41 family peptidase</fullName>
        <ecNumber evidence="2">3.4.-.-</ecNumber>
    </submittedName>
</protein>
<dbReference type="RefSeq" id="WP_077410884.1">
    <property type="nucleotide sequence ID" value="NZ_JBHRTS010000005.1"/>
</dbReference>
<dbReference type="EC" id="3.4.-.-" evidence="2"/>
<keyword evidence="3" id="KW-1185">Reference proteome</keyword>
<dbReference type="GO" id="GO:0016787">
    <property type="term" value="F:hydrolase activity"/>
    <property type="evidence" value="ECO:0007669"/>
    <property type="project" value="UniProtKB-KW"/>
</dbReference>